<organism evidence="2 3">
    <name type="scientific">Cryobacterium fucosi</name>
    <dbReference type="NCBI Taxonomy" id="1259157"/>
    <lineage>
        <taxon>Bacteria</taxon>
        <taxon>Bacillati</taxon>
        <taxon>Actinomycetota</taxon>
        <taxon>Actinomycetes</taxon>
        <taxon>Micrococcales</taxon>
        <taxon>Microbacteriaceae</taxon>
        <taxon>Cryobacterium</taxon>
    </lineage>
</organism>
<evidence type="ECO:0000259" key="1">
    <source>
        <dbReference type="PROSITE" id="PS50965"/>
    </source>
</evidence>
<evidence type="ECO:0000313" key="2">
    <source>
        <dbReference type="EMBL" id="TFD79275.1"/>
    </source>
</evidence>
<feature type="domain" description="NERD" evidence="1">
    <location>
        <begin position="166"/>
        <end position="289"/>
    </location>
</feature>
<dbReference type="Pfam" id="PF08378">
    <property type="entry name" value="NERD"/>
    <property type="match status" value="1"/>
</dbReference>
<name>A0A4R9BAQ9_9MICO</name>
<dbReference type="InterPro" id="IPR011528">
    <property type="entry name" value="NERD"/>
</dbReference>
<comment type="caution">
    <text evidence="2">The sequence shown here is derived from an EMBL/GenBank/DDBJ whole genome shotgun (WGS) entry which is preliminary data.</text>
</comment>
<dbReference type="PROSITE" id="PS50965">
    <property type="entry name" value="NERD"/>
    <property type="match status" value="1"/>
</dbReference>
<sequence length="336" mass="36586">MIASVSQTWSTIAAPSGCPRARPRACGPNVSNVSGDAALPPKRMRLRYAGRCRLCAFEIPAGTMAVYERETKTVACLECPPEPPPAAPEIASSMDALPPEASMVLGPEPQPESFEVFTGTAGASAKREYERRKVRRETRIRDDHPYLGKLILAVSDDPQSTRAWATGARGEEILGQRLDKLRLSGRGIHVLHDRRIPRTRANIDHIAVCPTGVFVIDAKKYQGRPSLRVEGGLLRPRTKKLMVGSRDCTKLVDGARKQVDLVRSALEDADLGGIPVRGVLCFVEADWPLIGGAFMIDGVHVSWPKKAVENLLKPGPVNDQTAQHIHRTLASSFPTA</sequence>
<proteinExistence type="predicted"/>
<accession>A0A4R9BAQ9</accession>
<protein>
    <submittedName>
        <fullName evidence="2">NERD domain-containing protein</fullName>
    </submittedName>
</protein>
<dbReference type="AlphaFoldDB" id="A0A4R9BAQ9"/>
<reference evidence="2 3" key="1">
    <citation type="submission" date="2019-03" db="EMBL/GenBank/DDBJ databases">
        <title>Genomics of glacier-inhabiting Cryobacterium strains.</title>
        <authorList>
            <person name="Liu Q."/>
            <person name="Xin Y.-H."/>
        </authorList>
    </citation>
    <scope>NUCLEOTIDE SEQUENCE [LARGE SCALE GENOMIC DNA]</scope>
    <source>
        <strain evidence="2 3">Hh4</strain>
    </source>
</reference>
<evidence type="ECO:0000313" key="3">
    <source>
        <dbReference type="Proteomes" id="UP000298313"/>
    </source>
</evidence>
<dbReference type="EMBL" id="SOHH01000056">
    <property type="protein sequence ID" value="TFD79275.1"/>
    <property type="molecule type" value="Genomic_DNA"/>
</dbReference>
<gene>
    <name evidence="2" type="ORF">E3T48_06465</name>
</gene>
<keyword evidence="3" id="KW-1185">Reference proteome</keyword>
<dbReference type="OrthoDB" id="4246706at2"/>
<dbReference type="Proteomes" id="UP000298313">
    <property type="component" value="Unassembled WGS sequence"/>
</dbReference>